<keyword evidence="3" id="KW-1185">Reference proteome</keyword>
<dbReference type="Proteomes" id="UP001066276">
    <property type="component" value="Chromosome 6"/>
</dbReference>
<gene>
    <name evidence="2" type="ORF">NDU88_002301</name>
</gene>
<organism evidence="2 3">
    <name type="scientific">Pleurodeles waltl</name>
    <name type="common">Iberian ribbed newt</name>
    <dbReference type="NCBI Taxonomy" id="8319"/>
    <lineage>
        <taxon>Eukaryota</taxon>
        <taxon>Metazoa</taxon>
        <taxon>Chordata</taxon>
        <taxon>Craniata</taxon>
        <taxon>Vertebrata</taxon>
        <taxon>Euteleostomi</taxon>
        <taxon>Amphibia</taxon>
        <taxon>Batrachia</taxon>
        <taxon>Caudata</taxon>
        <taxon>Salamandroidea</taxon>
        <taxon>Salamandridae</taxon>
        <taxon>Pleurodelinae</taxon>
        <taxon>Pleurodeles</taxon>
    </lineage>
</organism>
<dbReference type="AlphaFoldDB" id="A0AAV7Q9H3"/>
<proteinExistence type="predicted"/>
<evidence type="ECO:0000313" key="2">
    <source>
        <dbReference type="EMBL" id="KAJ1135872.1"/>
    </source>
</evidence>
<dbReference type="EMBL" id="JANPWB010000010">
    <property type="protein sequence ID" value="KAJ1135872.1"/>
    <property type="molecule type" value="Genomic_DNA"/>
</dbReference>
<protein>
    <submittedName>
        <fullName evidence="2">Uncharacterized protein</fullName>
    </submittedName>
</protein>
<feature type="region of interest" description="Disordered" evidence="1">
    <location>
        <begin position="1"/>
        <end position="134"/>
    </location>
</feature>
<evidence type="ECO:0000256" key="1">
    <source>
        <dbReference type="SAM" id="MobiDB-lite"/>
    </source>
</evidence>
<feature type="compositionally biased region" description="Basic and acidic residues" evidence="1">
    <location>
        <begin position="13"/>
        <end position="31"/>
    </location>
</feature>
<feature type="compositionally biased region" description="Basic and acidic residues" evidence="1">
    <location>
        <begin position="49"/>
        <end position="91"/>
    </location>
</feature>
<evidence type="ECO:0000313" key="3">
    <source>
        <dbReference type="Proteomes" id="UP001066276"/>
    </source>
</evidence>
<name>A0AAV7Q9H3_PLEWA</name>
<reference evidence="2" key="1">
    <citation type="journal article" date="2022" name="bioRxiv">
        <title>Sequencing and chromosome-scale assembly of the giantPleurodeles waltlgenome.</title>
        <authorList>
            <person name="Brown T."/>
            <person name="Elewa A."/>
            <person name="Iarovenko S."/>
            <person name="Subramanian E."/>
            <person name="Araus A.J."/>
            <person name="Petzold A."/>
            <person name="Susuki M."/>
            <person name="Suzuki K.-i.T."/>
            <person name="Hayashi T."/>
            <person name="Toyoda A."/>
            <person name="Oliveira C."/>
            <person name="Osipova E."/>
            <person name="Leigh N.D."/>
            <person name="Simon A."/>
            <person name="Yun M.H."/>
        </authorList>
    </citation>
    <scope>NUCLEOTIDE SEQUENCE</scope>
    <source>
        <strain evidence="2">20211129_DDA</strain>
        <tissue evidence="2">Liver</tissue>
    </source>
</reference>
<accession>A0AAV7Q9H3</accession>
<sequence length="229" mass="25216">MVTEMAPKNVRNAADKPDSARQARMAKEGSDGHPAGKRFTGGSIKIGCKKRDSAGEDKNHNGEDADKDWAFETRKAENDGRNIDWSKDGGDKSYSLTEESEAASSGYDLNEEDGSGSSEAESLSPAVGHTVMPQRQHRKRIMSRTAQLALQIIPRGVWRRSSGTTQELDCRNPIKILRPPQDTVLNPNLIADENCPGEQINNMASTDTKMLQLIYGTVRELQTETRVES</sequence>
<feature type="compositionally biased region" description="Low complexity" evidence="1">
    <location>
        <begin position="115"/>
        <end position="124"/>
    </location>
</feature>
<comment type="caution">
    <text evidence="2">The sequence shown here is derived from an EMBL/GenBank/DDBJ whole genome shotgun (WGS) entry which is preliminary data.</text>
</comment>